<comment type="similarity">
    <text evidence="5 14">Belongs to the RNase HII family. RnhC subfamily.</text>
</comment>
<protein>
    <recommendedName>
        <fullName evidence="7 14">Ribonuclease HIII</fullName>
        <shortName evidence="14">RNase HIII</shortName>
        <ecNumber evidence="6 14">3.1.26.4</ecNumber>
    </recommendedName>
</protein>
<evidence type="ECO:0000256" key="11">
    <source>
        <dbReference type="ARBA" id="ARBA00022759"/>
    </source>
</evidence>
<dbReference type="GO" id="GO:0005737">
    <property type="term" value="C:cytoplasm"/>
    <property type="evidence" value="ECO:0007669"/>
    <property type="project" value="UniProtKB-SubCell"/>
</dbReference>
<organism evidence="17 18">
    <name type="scientific">Pseudolactococcus piscium MKFS47</name>
    <dbReference type="NCBI Taxonomy" id="297352"/>
    <lineage>
        <taxon>Bacteria</taxon>
        <taxon>Bacillati</taxon>
        <taxon>Bacillota</taxon>
        <taxon>Bacilli</taxon>
        <taxon>Lactobacillales</taxon>
        <taxon>Streptococcaceae</taxon>
        <taxon>Pseudolactococcus</taxon>
    </lineage>
</organism>
<keyword evidence="8 14" id="KW-0963">Cytoplasm</keyword>
<dbReference type="Proteomes" id="UP000033166">
    <property type="component" value="Chromosome I"/>
</dbReference>
<dbReference type="NCBIfam" id="TIGR00716">
    <property type="entry name" value="rnhC"/>
    <property type="match status" value="1"/>
</dbReference>
<dbReference type="InterPro" id="IPR004641">
    <property type="entry name" value="RNase_HIII"/>
</dbReference>
<accession>A0A0D6DTW1</accession>
<dbReference type="HAMAP" id="MF_00053">
    <property type="entry name" value="RNase_HIII"/>
    <property type="match status" value="1"/>
</dbReference>
<dbReference type="PANTHER" id="PTHR10954">
    <property type="entry name" value="RIBONUCLEASE H2 SUBUNIT A"/>
    <property type="match status" value="1"/>
</dbReference>
<dbReference type="Gene3D" id="3.30.420.10">
    <property type="entry name" value="Ribonuclease H-like superfamily/Ribonuclease H"/>
    <property type="match status" value="1"/>
</dbReference>
<proteinExistence type="inferred from homology"/>
<dbReference type="RefSeq" id="WP_047914547.1">
    <property type="nucleotide sequence ID" value="NZ_LN774769.1"/>
</dbReference>
<dbReference type="InterPro" id="IPR024567">
    <property type="entry name" value="RNase_HII/HIII_dom"/>
</dbReference>
<evidence type="ECO:0000259" key="16">
    <source>
        <dbReference type="PROSITE" id="PS51975"/>
    </source>
</evidence>
<evidence type="ECO:0000256" key="13">
    <source>
        <dbReference type="ARBA" id="ARBA00022842"/>
    </source>
</evidence>
<dbReference type="InterPro" id="IPR024568">
    <property type="entry name" value="RNase_HIII_N"/>
</dbReference>
<evidence type="ECO:0000256" key="9">
    <source>
        <dbReference type="ARBA" id="ARBA00022722"/>
    </source>
</evidence>
<keyword evidence="12 14" id="KW-0378">Hydrolase</keyword>
<dbReference type="EMBL" id="LN774769">
    <property type="protein sequence ID" value="CEN27237.1"/>
    <property type="molecule type" value="Genomic_DNA"/>
</dbReference>
<dbReference type="PIRSF" id="PIRSF037748">
    <property type="entry name" value="RnhC"/>
    <property type="match status" value="1"/>
</dbReference>
<keyword evidence="11 14" id="KW-0255">Endonuclease</keyword>
<evidence type="ECO:0000256" key="10">
    <source>
        <dbReference type="ARBA" id="ARBA00022723"/>
    </source>
</evidence>
<feature type="binding site" evidence="14 15">
    <location>
        <position position="84"/>
    </location>
    <ligand>
        <name>a divalent metal cation</name>
        <dbReference type="ChEBI" id="CHEBI:60240"/>
    </ligand>
</feature>
<dbReference type="InterPro" id="IPR036397">
    <property type="entry name" value="RNaseH_sf"/>
</dbReference>
<evidence type="ECO:0000256" key="4">
    <source>
        <dbReference type="ARBA" id="ARBA00004496"/>
    </source>
</evidence>
<dbReference type="Pfam" id="PF11858">
    <property type="entry name" value="DUF3378"/>
    <property type="match status" value="1"/>
</dbReference>
<comment type="function">
    <text evidence="3 14">Endonuclease that specifically degrades the RNA of RNA-DNA hybrids.</text>
</comment>
<dbReference type="GO" id="GO:0043137">
    <property type="term" value="P:DNA replication, removal of RNA primer"/>
    <property type="evidence" value="ECO:0007669"/>
    <property type="project" value="TreeGrafter"/>
</dbReference>
<evidence type="ECO:0000256" key="15">
    <source>
        <dbReference type="PROSITE-ProRule" id="PRU01319"/>
    </source>
</evidence>
<evidence type="ECO:0000256" key="8">
    <source>
        <dbReference type="ARBA" id="ARBA00022490"/>
    </source>
</evidence>
<dbReference type="InterPro" id="IPR012295">
    <property type="entry name" value="TBP_dom_sf"/>
</dbReference>
<evidence type="ECO:0000256" key="3">
    <source>
        <dbReference type="ARBA" id="ARBA00004065"/>
    </source>
</evidence>
<dbReference type="CDD" id="cd06590">
    <property type="entry name" value="RNase_HII_bacteria_HIII_like"/>
    <property type="match status" value="1"/>
</dbReference>
<dbReference type="SUPFAM" id="SSF53098">
    <property type="entry name" value="Ribonuclease H-like"/>
    <property type="match status" value="1"/>
</dbReference>
<dbReference type="KEGG" id="lpk:LACPI_0037"/>
<comment type="subcellular location">
    <subcellularLocation>
        <location evidence="4 14">Cytoplasm</location>
    </subcellularLocation>
</comment>
<keyword evidence="9 14" id="KW-0540">Nuclease</keyword>
<evidence type="ECO:0000256" key="2">
    <source>
        <dbReference type="ARBA" id="ARBA00001946"/>
    </source>
</evidence>
<feature type="binding site" evidence="14 15">
    <location>
        <position position="187"/>
    </location>
    <ligand>
        <name>a divalent metal cation</name>
        <dbReference type="ChEBI" id="CHEBI:60240"/>
    </ligand>
</feature>
<dbReference type="PROSITE" id="PS51975">
    <property type="entry name" value="RNASE_H_2"/>
    <property type="match status" value="1"/>
</dbReference>
<dbReference type="Pfam" id="PF01351">
    <property type="entry name" value="RNase_HII"/>
    <property type="match status" value="1"/>
</dbReference>
<dbReference type="CDD" id="cd14796">
    <property type="entry name" value="RNAse_HIII_N"/>
    <property type="match status" value="1"/>
</dbReference>
<keyword evidence="13 14" id="KW-0460">Magnesium</keyword>
<feature type="binding site" evidence="14 15">
    <location>
        <position position="83"/>
    </location>
    <ligand>
        <name>a divalent metal cation</name>
        <dbReference type="ChEBI" id="CHEBI:60240"/>
    </ligand>
</feature>
<dbReference type="PANTHER" id="PTHR10954:SF23">
    <property type="entry name" value="RIBONUCLEASE"/>
    <property type="match status" value="1"/>
</dbReference>
<reference evidence="18" key="1">
    <citation type="submission" date="2015-01" db="EMBL/GenBank/DDBJ databases">
        <authorList>
            <person name="Andreevskaya M."/>
        </authorList>
    </citation>
    <scope>NUCLEOTIDE SEQUENCE [LARGE SCALE GENOMIC DNA]</scope>
    <source>
        <strain evidence="18">MKFS47</strain>
    </source>
</reference>
<dbReference type="GO" id="GO:0004523">
    <property type="term" value="F:RNA-DNA hybrid ribonuclease activity"/>
    <property type="evidence" value="ECO:0007669"/>
    <property type="project" value="UniProtKB-UniRule"/>
</dbReference>
<dbReference type="Gene3D" id="3.30.310.10">
    <property type="entry name" value="TATA-Binding Protein"/>
    <property type="match status" value="1"/>
</dbReference>
<dbReference type="AlphaFoldDB" id="A0A0D6DTW1"/>
<evidence type="ECO:0000256" key="1">
    <source>
        <dbReference type="ARBA" id="ARBA00000077"/>
    </source>
</evidence>
<evidence type="ECO:0000256" key="14">
    <source>
        <dbReference type="HAMAP-Rule" id="MF_00053"/>
    </source>
</evidence>
<comment type="catalytic activity">
    <reaction evidence="1 14 15">
        <text>Endonucleolytic cleavage to 5'-phosphomonoester.</text>
        <dbReference type="EC" id="3.1.26.4"/>
    </reaction>
</comment>
<dbReference type="InterPro" id="IPR012337">
    <property type="entry name" value="RNaseH-like_sf"/>
</dbReference>
<evidence type="ECO:0000313" key="17">
    <source>
        <dbReference type="EMBL" id="CEN27237.1"/>
    </source>
</evidence>
<evidence type="ECO:0000256" key="5">
    <source>
        <dbReference type="ARBA" id="ARBA00008378"/>
    </source>
</evidence>
<evidence type="ECO:0000313" key="18">
    <source>
        <dbReference type="Proteomes" id="UP000033166"/>
    </source>
</evidence>
<name>A0A0D6DTW1_9LACT</name>
<dbReference type="STRING" id="1364.LP2241_60041"/>
<dbReference type="GO" id="GO:0032299">
    <property type="term" value="C:ribonuclease H2 complex"/>
    <property type="evidence" value="ECO:0007669"/>
    <property type="project" value="TreeGrafter"/>
</dbReference>
<evidence type="ECO:0000256" key="7">
    <source>
        <dbReference type="ARBA" id="ARBA00021407"/>
    </source>
</evidence>
<evidence type="ECO:0000256" key="6">
    <source>
        <dbReference type="ARBA" id="ARBA00012180"/>
    </source>
</evidence>
<dbReference type="HOGENOM" id="CLU_059546_1_0_9"/>
<dbReference type="EC" id="3.1.26.4" evidence="6 14"/>
<dbReference type="FunFam" id="3.30.420.10:FF:000047">
    <property type="entry name" value="Ribonuclease HIII"/>
    <property type="match status" value="1"/>
</dbReference>
<feature type="domain" description="RNase H type-2" evidence="16">
    <location>
        <begin position="77"/>
        <end position="292"/>
    </location>
</feature>
<dbReference type="InterPro" id="IPR001352">
    <property type="entry name" value="RNase_HII/HIII"/>
</dbReference>
<comment type="cofactor">
    <cofactor evidence="14 15">
        <name>Mn(2+)</name>
        <dbReference type="ChEBI" id="CHEBI:29035"/>
    </cofactor>
    <cofactor evidence="14 15">
        <name>Mg(2+)</name>
        <dbReference type="ChEBI" id="CHEBI:18420"/>
    </cofactor>
    <text evidence="14 15">Manganese or magnesium. Binds 1 divalent metal ion per monomer in the absence of substrate. May bind a second metal ion after substrate binding.</text>
</comment>
<dbReference type="GO" id="GO:0000287">
    <property type="term" value="F:magnesium ion binding"/>
    <property type="evidence" value="ECO:0007669"/>
    <property type="project" value="UniProtKB-UniRule"/>
</dbReference>
<sequence>MTIVLKLAQKEIAHLIVTYQADRYVTSNPHIQFLAKPQGCVITVYTSGKVMFQGERSEHYATPFGYHSRPTAKIPQTNIIGTDEVGNGSYFGGLAVVATFLSDQDIPLIKKLGVDDSKKLTDTKIRQIAPILKDKIQHKALLLTPSKYNEVIESGYNAVSVKVALHNQAIFLLEKQVSVVPDHIIIDAFTTEKNYAKYLKNEANQTGGKVTLIQKAEGQFYTVAVSSVIARSLFLDELDDLSQDLGITLPSGAGHKSNLTAANIIKQFGESTLRQVAKLHFANTEKARKLNK</sequence>
<dbReference type="GO" id="GO:0006298">
    <property type="term" value="P:mismatch repair"/>
    <property type="evidence" value="ECO:0007669"/>
    <property type="project" value="TreeGrafter"/>
</dbReference>
<keyword evidence="10 14" id="KW-0479">Metal-binding</keyword>
<gene>
    <name evidence="14 17" type="primary">rnhC</name>
    <name evidence="17" type="ORF">LACPI_0037</name>
</gene>
<evidence type="ECO:0000256" key="12">
    <source>
        <dbReference type="ARBA" id="ARBA00022801"/>
    </source>
</evidence>
<dbReference type="GO" id="GO:0003723">
    <property type="term" value="F:RNA binding"/>
    <property type="evidence" value="ECO:0007669"/>
    <property type="project" value="UniProtKB-UniRule"/>
</dbReference>
<comment type="cofactor">
    <cofactor evidence="2">
        <name>Mg(2+)</name>
        <dbReference type="ChEBI" id="CHEBI:18420"/>
    </cofactor>
</comment>